<evidence type="ECO:0000313" key="4">
    <source>
        <dbReference type="Proteomes" id="UP000053660"/>
    </source>
</evidence>
<dbReference type="InterPro" id="IPR006202">
    <property type="entry name" value="Neur_chan_lig-bd"/>
</dbReference>
<feature type="domain" description="Neurotransmitter-gated ion-channel ligand-binding" evidence="2">
    <location>
        <begin position="2"/>
        <end position="95"/>
    </location>
</feature>
<dbReference type="Pfam" id="PF02931">
    <property type="entry name" value="Neur_chan_LBD"/>
    <property type="match status" value="1"/>
</dbReference>
<name>A0A0B1TID7_OESDE</name>
<organism evidence="3 4">
    <name type="scientific">Oesophagostomum dentatum</name>
    <name type="common">Nodular worm</name>
    <dbReference type="NCBI Taxonomy" id="61180"/>
    <lineage>
        <taxon>Eukaryota</taxon>
        <taxon>Metazoa</taxon>
        <taxon>Ecdysozoa</taxon>
        <taxon>Nematoda</taxon>
        <taxon>Chromadorea</taxon>
        <taxon>Rhabditida</taxon>
        <taxon>Rhabditina</taxon>
        <taxon>Rhabditomorpha</taxon>
        <taxon>Strongyloidea</taxon>
        <taxon>Strongylidae</taxon>
        <taxon>Oesophagostomum</taxon>
    </lineage>
</organism>
<dbReference type="GO" id="GO:0016020">
    <property type="term" value="C:membrane"/>
    <property type="evidence" value="ECO:0007669"/>
    <property type="project" value="InterPro"/>
</dbReference>
<keyword evidence="4" id="KW-1185">Reference proteome</keyword>
<dbReference type="Gene3D" id="2.70.170.10">
    <property type="entry name" value="Neurotransmitter-gated ion-channel ligand-binding domain"/>
    <property type="match status" value="1"/>
</dbReference>
<keyword evidence="1" id="KW-0812">Transmembrane</keyword>
<proteinExistence type="predicted"/>
<keyword evidence="1" id="KW-1133">Transmembrane helix</keyword>
<dbReference type="GO" id="GO:0005230">
    <property type="term" value="F:extracellular ligand-gated monoatomic ion channel activity"/>
    <property type="evidence" value="ECO:0007669"/>
    <property type="project" value="InterPro"/>
</dbReference>
<dbReference type="Proteomes" id="UP000053660">
    <property type="component" value="Unassembled WGS sequence"/>
</dbReference>
<gene>
    <name evidence="3" type="ORF">OESDEN_03006</name>
</gene>
<sequence>MSQPTEVSVHFHIVHVSINQEEQTMTVHGHLYMTWMDEFLGWDVNEFNGIRITRCSKWRVWQPKIKVANRYVTIYTACSVAGIYSAFEISSHAHVLVQSLGKEVRLKNYYNYPPTLSIGWGSQSDKRVISDFEILNVSHSITYYKHGNSSTLEPITANELAVSWSILHTTIYIKRHSVMFGISMLLPCLVSAALNVLPFFLPSLTYAVYTLLSNVIVQAVFLQEIVNGMPLSSSRVPSSVLFYSMTMLCNMVSLVIHILIVLMEQQATPFILRPMIYSVGKSIAGRLPHATASPMVALRAALGIFVFSLYIIFIFAFLVF</sequence>
<dbReference type="InterPro" id="IPR038050">
    <property type="entry name" value="Neuro_actylchol_rec"/>
</dbReference>
<dbReference type="InterPro" id="IPR036734">
    <property type="entry name" value="Neur_chan_lig-bd_sf"/>
</dbReference>
<dbReference type="AlphaFoldDB" id="A0A0B1TID7"/>
<keyword evidence="1" id="KW-0472">Membrane</keyword>
<protein>
    <recommendedName>
        <fullName evidence="2">Neurotransmitter-gated ion-channel ligand-binding domain-containing protein</fullName>
    </recommendedName>
</protein>
<dbReference type="OrthoDB" id="5975154at2759"/>
<accession>A0A0B1TID7</accession>
<dbReference type="Gene3D" id="1.20.58.390">
    <property type="entry name" value="Neurotransmitter-gated ion-channel transmembrane domain"/>
    <property type="match status" value="1"/>
</dbReference>
<reference evidence="3 4" key="1">
    <citation type="submission" date="2014-03" db="EMBL/GenBank/DDBJ databases">
        <title>Draft genome of the hookworm Oesophagostomum dentatum.</title>
        <authorList>
            <person name="Mitreva M."/>
        </authorList>
    </citation>
    <scope>NUCLEOTIDE SEQUENCE [LARGE SCALE GENOMIC DNA]</scope>
    <source>
        <strain evidence="3 4">OD-Hann</strain>
    </source>
</reference>
<evidence type="ECO:0000259" key="2">
    <source>
        <dbReference type="Pfam" id="PF02931"/>
    </source>
</evidence>
<feature type="transmembrane region" description="Helical" evidence="1">
    <location>
        <begin position="296"/>
        <end position="319"/>
    </location>
</feature>
<dbReference type="SUPFAM" id="SSF63712">
    <property type="entry name" value="Nicotinic receptor ligand binding domain-like"/>
    <property type="match status" value="1"/>
</dbReference>
<evidence type="ECO:0000313" key="3">
    <source>
        <dbReference type="EMBL" id="KHJ97024.1"/>
    </source>
</evidence>
<feature type="transmembrane region" description="Helical" evidence="1">
    <location>
        <begin position="206"/>
        <end position="228"/>
    </location>
</feature>
<evidence type="ECO:0000256" key="1">
    <source>
        <dbReference type="SAM" id="Phobius"/>
    </source>
</evidence>
<dbReference type="EMBL" id="KN549537">
    <property type="protein sequence ID" value="KHJ97024.1"/>
    <property type="molecule type" value="Genomic_DNA"/>
</dbReference>
<feature type="transmembrane region" description="Helical" evidence="1">
    <location>
        <begin position="240"/>
        <end position="263"/>
    </location>
</feature>
<feature type="transmembrane region" description="Helical" evidence="1">
    <location>
        <begin position="178"/>
        <end position="200"/>
    </location>
</feature>